<evidence type="ECO:0000256" key="1">
    <source>
        <dbReference type="ARBA" id="ARBA00004651"/>
    </source>
</evidence>
<feature type="transmembrane region" description="Helical" evidence="6">
    <location>
        <begin position="6"/>
        <end position="27"/>
    </location>
</feature>
<keyword evidence="5 6" id="KW-0472">Membrane</keyword>
<evidence type="ECO:0000256" key="5">
    <source>
        <dbReference type="ARBA" id="ARBA00023136"/>
    </source>
</evidence>
<evidence type="ECO:0000313" key="10">
    <source>
        <dbReference type="Proteomes" id="UP000196475"/>
    </source>
</evidence>
<feature type="domain" description="DUF5698" evidence="8">
    <location>
        <begin position="23"/>
        <end position="79"/>
    </location>
</feature>
<evidence type="ECO:0000256" key="6">
    <source>
        <dbReference type="HAMAP-Rule" id="MF_01515"/>
    </source>
</evidence>
<evidence type="ECO:0000259" key="8">
    <source>
        <dbReference type="Pfam" id="PF18955"/>
    </source>
</evidence>
<dbReference type="AlphaFoldDB" id="A0A1Y3PLI8"/>
<comment type="caution">
    <text evidence="9">The sequence shown here is derived from an EMBL/GenBank/DDBJ whole genome shotgun (WGS) entry which is preliminary data.</text>
</comment>
<dbReference type="CDD" id="cd16381">
    <property type="entry name" value="YitT_C_like_1"/>
    <property type="match status" value="1"/>
</dbReference>
<dbReference type="InterPro" id="IPR019264">
    <property type="entry name" value="DUF2179"/>
</dbReference>
<dbReference type="Proteomes" id="UP000196475">
    <property type="component" value="Unassembled WGS sequence"/>
</dbReference>
<protein>
    <recommendedName>
        <fullName evidence="6">UPF0316 protein BAA01_08515</fullName>
    </recommendedName>
</protein>
<dbReference type="InterPro" id="IPR044035">
    <property type="entry name" value="DUF5698"/>
</dbReference>
<evidence type="ECO:0000256" key="2">
    <source>
        <dbReference type="ARBA" id="ARBA00022475"/>
    </source>
</evidence>
<dbReference type="EMBL" id="LZRT01000064">
    <property type="protein sequence ID" value="OUM88203.1"/>
    <property type="molecule type" value="Genomic_DNA"/>
</dbReference>
<dbReference type="NCBIfam" id="NF003194">
    <property type="entry name" value="PRK04164.1-5"/>
    <property type="match status" value="1"/>
</dbReference>
<dbReference type="Pfam" id="PF18955">
    <property type="entry name" value="DUF5698"/>
    <property type="match status" value="1"/>
</dbReference>
<feature type="domain" description="DUF2179" evidence="7">
    <location>
        <begin position="113"/>
        <end position="165"/>
    </location>
</feature>
<comment type="subcellular location">
    <subcellularLocation>
        <location evidence="1 6">Cell membrane</location>
        <topology evidence="1 6">Multi-pass membrane protein</topology>
    </subcellularLocation>
</comment>
<dbReference type="Pfam" id="PF10035">
    <property type="entry name" value="DUF2179"/>
    <property type="match status" value="1"/>
</dbReference>
<dbReference type="PANTHER" id="PTHR40060">
    <property type="entry name" value="UPF0316 PROTEIN YEBE"/>
    <property type="match status" value="1"/>
</dbReference>
<evidence type="ECO:0000313" key="9">
    <source>
        <dbReference type="EMBL" id="OUM88203.1"/>
    </source>
</evidence>
<sequence>MLNMGMLFLILVLQVAYVSLLSVRMILMIKGFRYWAALISAFEIGFYFIGFKLVLDSLDNPLNLLVYCASYGLGILVGTKIEERLALGHVAVQVVVNGSCYSHLVKALRDKGYGVTGWAAEGLEGPRWIMWIVTTRKKQSSLYRDILAIEPQAFIVSFEPNYYHGGFLLKRRRRHQPVALSGQTPYPR</sequence>
<evidence type="ECO:0000256" key="4">
    <source>
        <dbReference type="ARBA" id="ARBA00022989"/>
    </source>
</evidence>
<keyword evidence="3 6" id="KW-0812">Transmembrane</keyword>
<evidence type="ECO:0000259" key="7">
    <source>
        <dbReference type="Pfam" id="PF10035"/>
    </source>
</evidence>
<keyword evidence="4 6" id="KW-1133">Transmembrane helix</keyword>
<dbReference type="GO" id="GO:0005886">
    <property type="term" value="C:plasma membrane"/>
    <property type="evidence" value="ECO:0007669"/>
    <property type="project" value="UniProtKB-SubCell"/>
</dbReference>
<feature type="transmembrane region" description="Helical" evidence="6">
    <location>
        <begin position="34"/>
        <end position="55"/>
    </location>
</feature>
<dbReference type="PANTHER" id="PTHR40060:SF1">
    <property type="entry name" value="UPF0316 PROTEIN YEBE"/>
    <property type="match status" value="1"/>
</dbReference>
<dbReference type="InterPro" id="IPR022930">
    <property type="entry name" value="UPF0316"/>
</dbReference>
<dbReference type="HAMAP" id="MF_01515">
    <property type="entry name" value="UPF0316"/>
    <property type="match status" value="1"/>
</dbReference>
<feature type="transmembrane region" description="Helical" evidence="6">
    <location>
        <begin position="61"/>
        <end position="79"/>
    </location>
</feature>
<reference evidence="10" key="1">
    <citation type="submission" date="2016-06" db="EMBL/GenBank/DDBJ databases">
        <authorList>
            <person name="Nascimento L."/>
            <person name="Pereira R.V."/>
            <person name="Martins L.F."/>
            <person name="Quaggio R.B."/>
            <person name="Silva A.M."/>
            <person name="Setubal J.C."/>
        </authorList>
    </citation>
    <scope>NUCLEOTIDE SEQUENCE [LARGE SCALE GENOMIC DNA]</scope>
</reference>
<evidence type="ECO:0000256" key="3">
    <source>
        <dbReference type="ARBA" id="ARBA00022692"/>
    </source>
</evidence>
<proteinExistence type="inferred from homology"/>
<name>A0A1Y3PLI8_9BACI</name>
<accession>A0A1Y3PLI8</accession>
<keyword evidence="2 6" id="KW-1003">Cell membrane</keyword>
<comment type="similarity">
    <text evidence="6">Belongs to the UPF0316 family.</text>
</comment>
<gene>
    <name evidence="9" type="ORF">BAA01_08515</name>
</gene>
<organism evidence="9 10">
    <name type="scientific">Bacillus thermozeamaize</name>
    <dbReference type="NCBI Taxonomy" id="230954"/>
    <lineage>
        <taxon>Bacteria</taxon>
        <taxon>Bacillati</taxon>
        <taxon>Bacillota</taxon>
        <taxon>Bacilli</taxon>
        <taxon>Bacillales</taxon>
        <taxon>Bacillaceae</taxon>
        <taxon>Bacillus</taxon>
    </lineage>
</organism>